<name>A0A445MTE6_9BACT</name>
<dbReference type="CDD" id="cd00156">
    <property type="entry name" value="REC"/>
    <property type="match status" value="1"/>
</dbReference>
<dbReference type="PROSITE" id="PS50110">
    <property type="entry name" value="RESPONSE_REGULATORY"/>
    <property type="match status" value="2"/>
</dbReference>
<accession>A0A445MTE6</accession>
<dbReference type="PANTHER" id="PTHR44591:SF3">
    <property type="entry name" value="RESPONSE REGULATORY DOMAIN-CONTAINING PROTEIN"/>
    <property type="match status" value="1"/>
</dbReference>
<evidence type="ECO:0000256" key="1">
    <source>
        <dbReference type="ARBA" id="ARBA00022553"/>
    </source>
</evidence>
<dbReference type="EMBL" id="OJIN01000059">
    <property type="protein sequence ID" value="SPD72715.1"/>
    <property type="molecule type" value="Genomic_DNA"/>
</dbReference>
<feature type="compositionally biased region" description="Basic and acidic residues" evidence="3">
    <location>
        <begin position="359"/>
        <end position="373"/>
    </location>
</feature>
<dbReference type="SMART" id="SM00448">
    <property type="entry name" value="REC"/>
    <property type="match status" value="2"/>
</dbReference>
<dbReference type="InterPro" id="IPR001789">
    <property type="entry name" value="Sig_transdc_resp-reg_receiver"/>
</dbReference>
<dbReference type="Pfam" id="PF00072">
    <property type="entry name" value="Response_reg"/>
    <property type="match status" value="2"/>
</dbReference>
<evidence type="ECO:0000313" key="5">
    <source>
        <dbReference type="EMBL" id="SPD72715.1"/>
    </source>
</evidence>
<organism evidence="5">
    <name type="scientific">uncultured Desulfobacterium sp</name>
    <dbReference type="NCBI Taxonomy" id="201089"/>
    <lineage>
        <taxon>Bacteria</taxon>
        <taxon>Pseudomonadati</taxon>
        <taxon>Thermodesulfobacteriota</taxon>
        <taxon>Desulfobacteria</taxon>
        <taxon>Desulfobacterales</taxon>
        <taxon>Desulfobacteriaceae</taxon>
        <taxon>Desulfobacterium</taxon>
        <taxon>environmental samples</taxon>
    </lineage>
</organism>
<dbReference type="InterPro" id="IPR050595">
    <property type="entry name" value="Bact_response_regulator"/>
</dbReference>
<evidence type="ECO:0000256" key="3">
    <source>
        <dbReference type="SAM" id="MobiDB-lite"/>
    </source>
</evidence>
<dbReference type="GO" id="GO:0000160">
    <property type="term" value="P:phosphorelay signal transduction system"/>
    <property type="evidence" value="ECO:0007669"/>
    <property type="project" value="InterPro"/>
</dbReference>
<protein>
    <recommendedName>
        <fullName evidence="4">Response regulatory domain-containing protein</fullName>
    </recommendedName>
</protein>
<feature type="domain" description="Response regulatory" evidence="4">
    <location>
        <begin position="4"/>
        <end position="119"/>
    </location>
</feature>
<sequence>MTDKVLLVNDDARVLDFFQRDLKSEFTIVTALGIEQGIEELTNHGPHAVVVADITMQGMDGLTFLGRATEVFFPIACILLIGQEHLETAIKAVNDGRIFRFLIRPFKSHVLSMALNAGIQQYKMNINIEDEDPNKPRPLRKILVVDDDPNVRSIISSTLKGYAEYGVLTSENGKVAAKILDIMKIDMLITDLEMPEMNGFELLSYLKDNYPKIPVIVMAWSISNGVEERIRKLYGPARYMEKPLDTKVLTEMVYDELNRGGGQIHGISTSAFLQLVEVEEKTCTLTVKSNHRTGQMYFLKGGLIDAETDDLQGEKAAYQIISWENSLIEIEDTCRKEKKEINKPLMMILMEANKLKDEAGSNREDIRDSHYQDGDSFALQS</sequence>
<feature type="region of interest" description="Disordered" evidence="3">
    <location>
        <begin position="359"/>
        <end position="381"/>
    </location>
</feature>
<dbReference type="Pfam" id="PF14332">
    <property type="entry name" value="DUF4388"/>
    <property type="match status" value="1"/>
</dbReference>
<evidence type="ECO:0000256" key="2">
    <source>
        <dbReference type="PROSITE-ProRule" id="PRU00169"/>
    </source>
</evidence>
<gene>
    <name evidence="5" type="ORF">PITCH_A1510004</name>
</gene>
<dbReference type="Gene3D" id="3.40.50.2300">
    <property type="match status" value="2"/>
</dbReference>
<dbReference type="PANTHER" id="PTHR44591">
    <property type="entry name" value="STRESS RESPONSE REGULATOR PROTEIN 1"/>
    <property type="match status" value="1"/>
</dbReference>
<dbReference type="InterPro" id="IPR025497">
    <property type="entry name" value="PatA-like_N"/>
</dbReference>
<feature type="modified residue" description="4-aspartylphosphate" evidence="2">
    <location>
        <position position="191"/>
    </location>
</feature>
<feature type="modified residue" description="4-aspartylphosphate" evidence="2">
    <location>
        <position position="53"/>
    </location>
</feature>
<feature type="domain" description="Response regulatory" evidence="4">
    <location>
        <begin position="141"/>
        <end position="257"/>
    </location>
</feature>
<reference evidence="5" key="1">
    <citation type="submission" date="2018-01" db="EMBL/GenBank/DDBJ databases">
        <authorList>
            <person name="Regsiter A."/>
            <person name="William W."/>
        </authorList>
    </citation>
    <scope>NUCLEOTIDE SEQUENCE</scope>
    <source>
        <strain evidence="5">TRIP AH-1</strain>
    </source>
</reference>
<dbReference type="InterPro" id="IPR011006">
    <property type="entry name" value="CheY-like_superfamily"/>
</dbReference>
<dbReference type="SUPFAM" id="SSF52172">
    <property type="entry name" value="CheY-like"/>
    <property type="match status" value="2"/>
</dbReference>
<keyword evidence="1 2" id="KW-0597">Phosphoprotein</keyword>
<dbReference type="AlphaFoldDB" id="A0A445MTE6"/>
<evidence type="ECO:0000259" key="4">
    <source>
        <dbReference type="PROSITE" id="PS50110"/>
    </source>
</evidence>
<proteinExistence type="predicted"/>